<name>A0A8H4L7U2_9HYPO</name>
<proteinExistence type="predicted"/>
<dbReference type="PANTHER" id="PTHR47844:SF1">
    <property type="entry name" value="EXOSTOSIN-LIKE 2"/>
    <property type="match status" value="1"/>
</dbReference>
<evidence type="ECO:0000256" key="2">
    <source>
        <dbReference type="ARBA" id="ARBA00022676"/>
    </source>
</evidence>
<dbReference type="Proteomes" id="UP000554235">
    <property type="component" value="Unassembled WGS sequence"/>
</dbReference>
<dbReference type="AlphaFoldDB" id="A0A8H4L7U2"/>
<dbReference type="PANTHER" id="PTHR47844">
    <property type="entry name" value="SYNTHASE CPS1, PUTATIVE (AFU_ORTHOLOGUE AFUA_7G02500)-RELATED"/>
    <property type="match status" value="1"/>
</dbReference>
<reference evidence="9 10" key="1">
    <citation type="submission" date="2020-01" db="EMBL/GenBank/DDBJ databases">
        <title>Identification and distribution of gene clusters putatively required for synthesis of sphingolipid metabolism inhibitors in phylogenetically diverse species of the filamentous fungus Fusarium.</title>
        <authorList>
            <person name="Kim H.-S."/>
            <person name="Busman M."/>
            <person name="Brown D.W."/>
            <person name="Divon H."/>
            <person name="Uhlig S."/>
            <person name="Proctor R.H."/>
        </authorList>
    </citation>
    <scope>NUCLEOTIDE SEQUENCE [LARGE SCALE GENOMIC DNA]</scope>
    <source>
        <strain evidence="9 10">NRRL 20459</strain>
    </source>
</reference>
<keyword evidence="10" id="KW-1185">Reference proteome</keyword>
<evidence type="ECO:0000256" key="8">
    <source>
        <dbReference type="SAM" id="Phobius"/>
    </source>
</evidence>
<keyword evidence="3" id="KW-0808">Transferase</keyword>
<sequence length="448" mass="51457">MDGTASATPGQKAALIIFTILLSFRIVRILGNAIGYFVYRPAKLLAEPTFNGGDCSVILPVTHPTDPDLEKCVFSILENFPNQLYVVAVGERYRDYLDRRLGHLRYAFPATQINIGAVHKNNKRRQISHGINQVSTRITVIVDDRVFWPKGFLRSALAPFEKGLVAGITVPRRVRKPSSGDAWDSFWACLASFYYAHLDHENQCVNALDSSAMLGAATGLYRSYIIMQKSFLEEFEGERCFFGRYGPLKKDEHQFFNQYLLQHSDLLSVQSTVDTTVEVPLGSHSEFIADCQRWIRSTWRLNTSMLCFKECWRFPWAVYATWLSGLFSFTLLFDVTVIVVFLFTQLFAERWAHVFVVLGLIMFMKLIHTLPPWLRMVRMPFSLATMLLCSLFLLPAQYLLCLLKIKTLLTYWYAERAECEKTDVEQGRGNKEPSWIWGDVQLPHLGRR</sequence>
<accession>A0A8H4L7U2</accession>
<evidence type="ECO:0000256" key="7">
    <source>
        <dbReference type="ARBA" id="ARBA00023180"/>
    </source>
</evidence>
<dbReference type="InterPro" id="IPR052427">
    <property type="entry name" value="Glycosyltrans_GT2/GT47"/>
</dbReference>
<comment type="caution">
    <text evidence="9">The sequence shown here is derived from an EMBL/GenBank/DDBJ whole genome shotgun (WGS) entry which is preliminary data.</text>
</comment>
<feature type="transmembrane region" description="Helical" evidence="8">
    <location>
        <begin position="350"/>
        <end position="367"/>
    </location>
</feature>
<dbReference type="GO" id="GO:0016757">
    <property type="term" value="F:glycosyltransferase activity"/>
    <property type="evidence" value="ECO:0007669"/>
    <property type="project" value="UniProtKB-KW"/>
</dbReference>
<keyword evidence="5 8" id="KW-1133">Transmembrane helix</keyword>
<dbReference type="EMBL" id="JAADYS010001481">
    <property type="protein sequence ID" value="KAF4462778.1"/>
    <property type="molecule type" value="Genomic_DNA"/>
</dbReference>
<feature type="transmembrane region" description="Helical" evidence="8">
    <location>
        <begin position="379"/>
        <end position="400"/>
    </location>
</feature>
<protein>
    <submittedName>
        <fullName evidence="9">Capsule polysaccharide synthase Cps1</fullName>
    </submittedName>
</protein>
<evidence type="ECO:0000256" key="1">
    <source>
        <dbReference type="ARBA" id="ARBA00004370"/>
    </source>
</evidence>
<evidence type="ECO:0000256" key="4">
    <source>
        <dbReference type="ARBA" id="ARBA00022692"/>
    </source>
</evidence>
<comment type="subcellular location">
    <subcellularLocation>
        <location evidence="1">Membrane</location>
    </subcellularLocation>
</comment>
<keyword evidence="4 8" id="KW-0812">Transmembrane</keyword>
<evidence type="ECO:0000313" key="9">
    <source>
        <dbReference type="EMBL" id="KAF4462778.1"/>
    </source>
</evidence>
<evidence type="ECO:0000256" key="6">
    <source>
        <dbReference type="ARBA" id="ARBA00023136"/>
    </source>
</evidence>
<keyword evidence="6 8" id="KW-0472">Membrane</keyword>
<evidence type="ECO:0000256" key="5">
    <source>
        <dbReference type="ARBA" id="ARBA00022989"/>
    </source>
</evidence>
<gene>
    <name evidence="9" type="ORF">FALBO_10406</name>
</gene>
<keyword evidence="7" id="KW-0325">Glycoprotein</keyword>
<dbReference type="Pfam" id="PF13641">
    <property type="entry name" value="Glyco_tranf_2_3"/>
    <property type="match status" value="1"/>
</dbReference>
<feature type="transmembrane region" description="Helical" evidence="8">
    <location>
        <begin position="316"/>
        <end position="344"/>
    </location>
</feature>
<dbReference type="SUPFAM" id="SSF53448">
    <property type="entry name" value="Nucleotide-diphospho-sugar transferases"/>
    <property type="match status" value="1"/>
</dbReference>
<dbReference type="InterPro" id="IPR029044">
    <property type="entry name" value="Nucleotide-diphossugar_trans"/>
</dbReference>
<evidence type="ECO:0000256" key="3">
    <source>
        <dbReference type="ARBA" id="ARBA00022679"/>
    </source>
</evidence>
<dbReference type="GO" id="GO:0016020">
    <property type="term" value="C:membrane"/>
    <property type="evidence" value="ECO:0007669"/>
    <property type="project" value="UniProtKB-SubCell"/>
</dbReference>
<keyword evidence="2" id="KW-0328">Glycosyltransferase</keyword>
<evidence type="ECO:0000313" key="10">
    <source>
        <dbReference type="Proteomes" id="UP000554235"/>
    </source>
</evidence>
<organism evidence="9 10">
    <name type="scientific">Fusarium albosuccineum</name>
    <dbReference type="NCBI Taxonomy" id="1237068"/>
    <lineage>
        <taxon>Eukaryota</taxon>
        <taxon>Fungi</taxon>
        <taxon>Dikarya</taxon>
        <taxon>Ascomycota</taxon>
        <taxon>Pezizomycotina</taxon>
        <taxon>Sordariomycetes</taxon>
        <taxon>Hypocreomycetidae</taxon>
        <taxon>Hypocreales</taxon>
        <taxon>Nectriaceae</taxon>
        <taxon>Fusarium</taxon>
        <taxon>Fusarium decemcellulare species complex</taxon>
    </lineage>
</organism>
<feature type="transmembrane region" description="Helical" evidence="8">
    <location>
        <begin position="15"/>
        <end position="39"/>
    </location>
</feature>
<dbReference type="OrthoDB" id="5096213at2759"/>